<dbReference type="RefSeq" id="WP_284253152.1">
    <property type="nucleotide sequence ID" value="NZ_BAAAQO010000003.1"/>
</dbReference>
<dbReference type="Gene3D" id="3.30.950.10">
    <property type="entry name" value="Methyltransferase, Cobalt-precorrin-4 Transmethylase, Domain 2"/>
    <property type="match status" value="1"/>
</dbReference>
<organism evidence="7 8">
    <name type="scientific">Pseudolysinimonas kribbensis</name>
    <dbReference type="NCBI Taxonomy" id="433641"/>
    <lineage>
        <taxon>Bacteria</taxon>
        <taxon>Bacillati</taxon>
        <taxon>Actinomycetota</taxon>
        <taxon>Actinomycetes</taxon>
        <taxon>Micrococcales</taxon>
        <taxon>Microbacteriaceae</taxon>
        <taxon>Pseudolysinimonas</taxon>
    </lineage>
</organism>
<evidence type="ECO:0000256" key="4">
    <source>
        <dbReference type="ARBA" id="ARBA00022691"/>
    </source>
</evidence>
<comment type="caution">
    <text evidence="7">The sequence shown here is derived from an EMBL/GenBank/DDBJ whole genome shotgun (WGS) entry which is preliminary data.</text>
</comment>
<proteinExistence type="predicted"/>
<name>A0ABQ6K2J1_9MICO</name>
<dbReference type="NCBIfam" id="NF004790">
    <property type="entry name" value="PRK06136.1"/>
    <property type="match status" value="1"/>
</dbReference>
<dbReference type="InterPro" id="IPR014776">
    <property type="entry name" value="4pyrrole_Mease_sub2"/>
</dbReference>
<protein>
    <recommendedName>
        <fullName evidence="1">uroporphyrinogen-III C-methyltransferase</fullName>
        <ecNumber evidence="1">2.1.1.107</ecNumber>
    </recommendedName>
</protein>
<dbReference type="NCBIfam" id="TIGR01469">
    <property type="entry name" value="cobA_cysG_Cterm"/>
    <property type="match status" value="1"/>
</dbReference>
<evidence type="ECO:0000313" key="8">
    <source>
        <dbReference type="Proteomes" id="UP001157034"/>
    </source>
</evidence>
<dbReference type="Gene3D" id="3.40.1010.10">
    <property type="entry name" value="Cobalt-precorrin-4 Transmethylase, Domain 1"/>
    <property type="match status" value="1"/>
</dbReference>
<evidence type="ECO:0000256" key="2">
    <source>
        <dbReference type="ARBA" id="ARBA00022603"/>
    </source>
</evidence>
<dbReference type="EC" id="2.1.1.107" evidence="1"/>
<dbReference type="InterPro" id="IPR035996">
    <property type="entry name" value="4pyrrol_Methylase_sf"/>
</dbReference>
<keyword evidence="2" id="KW-0489">Methyltransferase</keyword>
<evidence type="ECO:0000259" key="6">
    <source>
        <dbReference type="Pfam" id="PF00590"/>
    </source>
</evidence>
<dbReference type="InterPro" id="IPR006366">
    <property type="entry name" value="CobA/CysG_C"/>
</dbReference>
<dbReference type="Pfam" id="PF00590">
    <property type="entry name" value="TP_methylase"/>
    <property type="match status" value="1"/>
</dbReference>
<keyword evidence="8" id="KW-1185">Reference proteome</keyword>
<dbReference type="PANTHER" id="PTHR45790:SF3">
    <property type="entry name" value="S-ADENOSYL-L-METHIONINE-DEPENDENT UROPORPHYRINOGEN III METHYLTRANSFERASE, CHLOROPLASTIC"/>
    <property type="match status" value="1"/>
</dbReference>
<dbReference type="PANTHER" id="PTHR45790">
    <property type="entry name" value="SIROHEME SYNTHASE-RELATED"/>
    <property type="match status" value="1"/>
</dbReference>
<reference evidence="8" key="1">
    <citation type="journal article" date="2019" name="Int. J. Syst. Evol. Microbiol.">
        <title>The Global Catalogue of Microorganisms (GCM) 10K type strain sequencing project: providing services to taxonomists for standard genome sequencing and annotation.</title>
        <authorList>
            <consortium name="The Broad Institute Genomics Platform"/>
            <consortium name="The Broad Institute Genome Sequencing Center for Infectious Disease"/>
            <person name="Wu L."/>
            <person name="Ma J."/>
        </authorList>
    </citation>
    <scope>NUCLEOTIDE SEQUENCE [LARGE SCALE GENOMIC DNA]</scope>
    <source>
        <strain evidence="8">NBRC 108894</strain>
    </source>
</reference>
<keyword evidence="5" id="KW-0627">Porphyrin biosynthesis</keyword>
<dbReference type="CDD" id="cd11642">
    <property type="entry name" value="SUMT"/>
    <property type="match status" value="1"/>
</dbReference>
<dbReference type="InterPro" id="IPR000878">
    <property type="entry name" value="4pyrrol_Mease"/>
</dbReference>
<evidence type="ECO:0000256" key="1">
    <source>
        <dbReference type="ARBA" id="ARBA00012162"/>
    </source>
</evidence>
<dbReference type="Proteomes" id="UP001157034">
    <property type="component" value="Unassembled WGS sequence"/>
</dbReference>
<accession>A0ABQ6K2J1</accession>
<dbReference type="EMBL" id="BSVB01000001">
    <property type="protein sequence ID" value="GMA94147.1"/>
    <property type="molecule type" value="Genomic_DNA"/>
</dbReference>
<keyword evidence="4" id="KW-0949">S-adenosyl-L-methionine</keyword>
<dbReference type="InterPro" id="IPR050161">
    <property type="entry name" value="Siro_Cobalamin_biosynth"/>
</dbReference>
<dbReference type="SUPFAM" id="SSF53790">
    <property type="entry name" value="Tetrapyrrole methylase"/>
    <property type="match status" value="1"/>
</dbReference>
<dbReference type="InterPro" id="IPR014777">
    <property type="entry name" value="4pyrrole_Mease_sub1"/>
</dbReference>
<evidence type="ECO:0000313" key="7">
    <source>
        <dbReference type="EMBL" id="GMA94147.1"/>
    </source>
</evidence>
<gene>
    <name evidence="7" type="ORF">GCM10025881_09710</name>
</gene>
<keyword evidence="3" id="KW-0808">Transferase</keyword>
<evidence type="ECO:0000256" key="3">
    <source>
        <dbReference type="ARBA" id="ARBA00022679"/>
    </source>
</evidence>
<evidence type="ECO:0000256" key="5">
    <source>
        <dbReference type="ARBA" id="ARBA00023244"/>
    </source>
</evidence>
<feature type="domain" description="Tetrapyrrole methylase" evidence="6">
    <location>
        <begin position="7"/>
        <end position="215"/>
    </location>
</feature>
<sequence length="260" mass="27038">MDPAAGRVWIVGGGPGSSDLLTVAAARALREADVVLYDRLGPVDELPSLAPGARLIDVGKRPGHHPIPQERIEALLVEHARAGRRVVRLKGGDPYVLGRGAEEVLACRAAGVEVEVVPGVSSAFAVPAEAGIPLTHREVSRMFTVVSGHEPLSDDDLARLAGLSGTIVVLMGVATLPSTVYGLLRQGAPPALPIAILERGYRPDRRVTAGTLATIVVTAAVAGVRSPAVIVIGEVVRLMHVAPDAHDEHLDLIRAMAASG</sequence>